<evidence type="ECO:0000313" key="1">
    <source>
        <dbReference type="EMBL" id="MBS7824373.1"/>
    </source>
</evidence>
<dbReference type="EMBL" id="JAGIBU010000002">
    <property type="protein sequence ID" value="MBS7824373.1"/>
    <property type="molecule type" value="Genomic_DNA"/>
</dbReference>
<dbReference type="RefSeq" id="WP_063455254.1">
    <property type="nucleotide sequence ID" value="NZ_CP115969.1"/>
</dbReference>
<dbReference type="SUPFAM" id="SSF75169">
    <property type="entry name" value="DsrEFH-like"/>
    <property type="match status" value="1"/>
</dbReference>
<evidence type="ECO:0000313" key="2">
    <source>
        <dbReference type="Proteomes" id="UP000680020"/>
    </source>
</evidence>
<proteinExistence type="predicted"/>
<dbReference type="Pfam" id="PF02635">
    <property type="entry name" value="DsrE"/>
    <property type="match status" value="1"/>
</dbReference>
<dbReference type="Gene3D" id="3.40.1260.10">
    <property type="entry name" value="DsrEFH-like"/>
    <property type="match status" value="1"/>
</dbReference>
<organism evidence="1 2">
    <name type="scientific">Wohlfahrtiimonas chitiniclastica</name>
    <dbReference type="NCBI Taxonomy" id="400946"/>
    <lineage>
        <taxon>Bacteria</taxon>
        <taxon>Pseudomonadati</taxon>
        <taxon>Pseudomonadota</taxon>
        <taxon>Gammaproteobacteria</taxon>
        <taxon>Cardiobacteriales</taxon>
        <taxon>Ignatzschineriaceae</taxon>
        <taxon>Wohlfahrtiimonas</taxon>
    </lineage>
</organism>
<dbReference type="Proteomes" id="UP000680020">
    <property type="component" value="Unassembled WGS sequence"/>
</dbReference>
<comment type="caution">
    <text evidence="1">The sequence shown here is derived from an EMBL/GenBank/DDBJ whole genome shotgun (WGS) entry which is preliminary data.</text>
</comment>
<gene>
    <name evidence="1" type="ORF">J7561_04040</name>
</gene>
<sequence length="121" mass="13078">MADLLITLTQHESNANNVTIAFTMGNEALNKGYSVDIVLLSDAVALAQKGYDEKIDIGAPFKALHELLPAFLQAGGKLKVCKACMIHNGVKEEDLLKDALIITAPDVIDLLMESKKSLQLN</sequence>
<name>A0AB35C1R6_9GAMM</name>
<dbReference type="GeneID" id="58264461"/>
<dbReference type="InterPro" id="IPR027396">
    <property type="entry name" value="DsrEFH-like"/>
</dbReference>
<dbReference type="InterPro" id="IPR003787">
    <property type="entry name" value="Sulphur_relay_DsrE/F-like"/>
</dbReference>
<accession>A0AB35C1R6</accession>
<reference evidence="1" key="1">
    <citation type="submission" date="2021-03" db="EMBL/GenBank/DDBJ databases">
        <title>Identification and antibiotic profiling of Wohlfahrtiimonas chitiniclastica, an underestimated human pathogen.</title>
        <authorList>
            <person name="Kopf A."/>
            <person name="Bunk B."/>
            <person name="Coldewey S."/>
            <person name="Gunzer F."/>
            <person name="Riedel T."/>
            <person name="Schroettner P."/>
        </authorList>
    </citation>
    <scope>NUCLEOTIDE SEQUENCE</scope>
    <source>
        <strain evidence="1">DSM 100917</strain>
    </source>
</reference>
<protein>
    <submittedName>
        <fullName evidence="1">DsrE family protein</fullName>
    </submittedName>
</protein>
<dbReference type="AlphaFoldDB" id="A0AB35C1R6"/>